<proteinExistence type="predicted"/>
<organism evidence="1 2">
    <name type="scientific">Oryzias latipes</name>
    <name type="common">Japanese rice fish</name>
    <name type="synonym">Japanese killifish</name>
    <dbReference type="NCBI Taxonomy" id="8090"/>
    <lineage>
        <taxon>Eukaryota</taxon>
        <taxon>Metazoa</taxon>
        <taxon>Chordata</taxon>
        <taxon>Craniata</taxon>
        <taxon>Vertebrata</taxon>
        <taxon>Euteleostomi</taxon>
        <taxon>Actinopterygii</taxon>
        <taxon>Neopterygii</taxon>
        <taxon>Teleostei</taxon>
        <taxon>Neoteleostei</taxon>
        <taxon>Acanthomorphata</taxon>
        <taxon>Ovalentaria</taxon>
        <taxon>Atherinomorphae</taxon>
        <taxon>Beloniformes</taxon>
        <taxon>Adrianichthyidae</taxon>
        <taxon>Oryziinae</taxon>
        <taxon>Oryzias</taxon>
    </lineage>
</organism>
<dbReference type="OrthoDB" id="8841348at2759"/>
<reference evidence="1 2" key="1">
    <citation type="journal article" date="2007" name="Nature">
        <title>The medaka draft genome and insights into vertebrate genome evolution.</title>
        <authorList>
            <person name="Kasahara M."/>
            <person name="Naruse K."/>
            <person name="Sasaki S."/>
            <person name="Nakatani Y."/>
            <person name="Qu W."/>
            <person name="Ahsan B."/>
            <person name="Yamada T."/>
            <person name="Nagayasu Y."/>
            <person name="Doi K."/>
            <person name="Kasai Y."/>
            <person name="Jindo T."/>
            <person name="Kobayashi D."/>
            <person name="Shimada A."/>
            <person name="Toyoda A."/>
            <person name="Kuroki Y."/>
            <person name="Fujiyama A."/>
            <person name="Sasaki T."/>
            <person name="Shimizu A."/>
            <person name="Asakawa S."/>
            <person name="Shimizu N."/>
            <person name="Hashimoto S."/>
            <person name="Yang J."/>
            <person name="Lee Y."/>
            <person name="Matsushima K."/>
            <person name="Sugano S."/>
            <person name="Sakaizumi M."/>
            <person name="Narita T."/>
            <person name="Ohishi K."/>
            <person name="Haga S."/>
            <person name="Ohta F."/>
            <person name="Nomoto H."/>
            <person name="Nogata K."/>
            <person name="Morishita T."/>
            <person name="Endo T."/>
            <person name="Shin-I T."/>
            <person name="Takeda H."/>
            <person name="Morishita S."/>
            <person name="Kohara Y."/>
        </authorList>
    </citation>
    <scope>NUCLEOTIDE SEQUENCE [LARGE SCALE GENOMIC DNA]</scope>
    <source>
        <strain evidence="1 2">Hd-rR</strain>
    </source>
</reference>
<name>A0A3B3HGQ1_ORYLA</name>
<dbReference type="GeneTree" id="ENSGT00390000017328"/>
<reference evidence="1" key="3">
    <citation type="submission" date="2025-09" db="UniProtKB">
        <authorList>
            <consortium name="Ensembl"/>
        </authorList>
    </citation>
    <scope>IDENTIFICATION</scope>
    <source>
        <strain evidence="1">Hd-rR</strain>
    </source>
</reference>
<dbReference type="GO" id="GO:0005125">
    <property type="term" value="F:cytokine activity"/>
    <property type="evidence" value="ECO:0007669"/>
    <property type="project" value="InterPro"/>
</dbReference>
<dbReference type="Bgee" id="ENSORLG00000008234">
    <property type="expression patterns" value="Expressed in brain and 8 other cell types or tissues"/>
</dbReference>
<dbReference type="STRING" id="8090.ENSORLP00000030949"/>
<dbReference type="InParanoid" id="A0A3B3HGQ1"/>
<dbReference type="Proteomes" id="UP000001038">
    <property type="component" value="Chromosome 19"/>
</dbReference>
<dbReference type="InterPro" id="IPR009079">
    <property type="entry name" value="4_helix_cytokine-like_core"/>
</dbReference>
<dbReference type="Ensembl" id="ENSORLT00000041549.1">
    <property type="protein sequence ID" value="ENSORLP00000030949.1"/>
    <property type="gene ID" value="ENSORLG00000008234.2"/>
</dbReference>
<evidence type="ECO:0000313" key="1">
    <source>
        <dbReference type="Ensembl" id="ENSORLP00000030949.1"/>
    </source>
</evidence>
<dbReference type="PANTHER" id="PTHR10511:SF2">
    <property type="entry name" value="GRANULOCYTE COLONY-STIMULATING FACTOR"/>
    <property type="match status" value="1"/>
</dbReference>
<reference evidence="1" key="2">
    <citation type="submission" date="2025-08" db="UniProtKB">
        <authorList>
            <consortium name="Ensembl"/>
        </authorList>
    </citation>
    <scope>IDENTIFICATION</scope>
    <source>
        <strain evidence="1">Hd-rR</strain>
    </source>
</reference>
<keyword evidence="2" id="KW-1185">Reference proteome</keyword>
<gene>
    <name evidence="1" type="primary">csf3a</name>
</gene>
<dbReference type="FunFam" id="1.20.1250.10:FF:000070">
    <property type="entry name" value="Uncharacterized protein"/>
    <property type="match status" value="1"/>
</dbReference>
<protein>
    <submittedName>
        <fullName evidence="1">Uncharacterized protein</fullName>
    </submittedName>
</protein>
<dbReference type="Gene3D" id="1.20.1250.10">
    <property type="match status" value="1"/>
</dbReference>
<evidence type="ECO:0000313" key="2">
    <source>
        <dbReference type="Proteomes" id="UP000001038"/>
    </source>
</evidence>
<dbReference type="SUPFAM" id="SSF47266">
    <property type="entry name" value="4-helical cytokines"/>
    <property type="match status" value="1"/>
</dbReference>
<dbReference type="AlphaFoldDB" id="A0A3B3HGQ1"/>
<dbReference type="PANTHER" id="PTHR10511">
    <property type="entry name" value="GRANULOCYTE COLONY-STIMULATING FACTOR"/>
    <property type="match status" value="1"/>
</dbReference>
<dbReference type="GO" id="GO:0045639">
    <property type="term" value="P:positive regulation of myeloid cell differentiation"/>
    <property type="evidence" value="ECO:0007669"/>
    <property type="project" value="InterPro"/>
</dbReference>
<dbReference type="InterPro" id="IPR040117">
    <property type="entry name" value="GCSF/MGF"/>
</dbReference>
<accession>A0A3B3HGQ1</accession>
<sequence length="274" mass="30235">MLEYMCSNVQTALTTLRLGSRFTSILNDSSVGFYARRGNTPDPAVRKRSAGFVLLPGCRQVLTVSDLPVAVFAFSMATTTRGAPIPEKSALVGNPQFQEILKDSSSLTHKILQSIPGAHRSCVNVETLRLNSSENYKLVTLASTIGIPSAPALSALSDNFTLNTMLRHMLEGLQLHKDLLNHVLPRLEVKDMVIDLTHDLNDLSVQVLKMLKLAQREGVSKPNPTLGLALDLRGSYEVQVAIHLILVQLQGFEQDMDRCLRSLEQNPLEEEAEY</sequence>